<keyword evidence="1" id="KW-0808">Transferase</keyword>
<name>A0AA40BTN6_9PEZI</name>
<protein>
    <recommendedName>
        <fullName evidence="4">Trichothecene 3-O-acetyltransferase</fullName>
    </recommendedName>
</protein>
<dbReference type="Proteomes" id="UP001175000">
    <property type="component" value="Unassembled WGS sequence"/>
</dbReference>
<keyword evidence="3" id="KW-1185">Reference proteome</keyword>
<dbReference type="AlphaFoldDB" id="A0AA40BTN6"/>
<proteinExistence type="predicted"/>
<evidence type="ECO:0000313" key="2">
    <source>
        <dbReference type="EMBL" id="KAK0613252.1"/>
    </source>
</evidence>
<sequence>MDKSEWVASLTESVALTPLDYTAPQGYIPIIFGFNFDGSPLDAAAYLKVRLARTLAKWPCLGGQFIAGGSGVSPKLIYSSTGPTSLEAFPNEVFDFRGLQTDQLRWDEFDQLVREHGPAEAMDKDILCLLPEKLPGPGEGCHPVTLRVNFTKDRKGILLGLSLHHGIHDGTGVRDFLACFAGLDAPNPEADSSYFSRFLEQKKTIDWFIGTWESREVNMNATEDYNFNEPSQPPLVDPTAPPGIARIISIPADRIAKLHELVLDMVKEKHGSSAFVSTADTVSALLWVYITRARRAHLLPHEISHFATAVDIRSKIPLLTDTPESYLGNAFLRVTTKSLAVLLAPDEHDNSPIAIARCVAYAAHLIRKAIQTLDSPSHLRHHLSIAVNTANPPDVDAAVRRVIDRGHAGVDCSSWLALGADLNFHIPGTEHKNGGKPVFIRRAYAPFPGAMNIMPRRGGTKGDADWEIWVALRGDDMERLVRGLREGGGAFGRVRQDFDVMLWGD</sequence>
<dbReference type="InterPro" id="IPR023213">
    <property type="entry name" value="CAT-like_dom_sf"/>
</dbReference>
<comment type="caution">
    <text evidence="2">The sequence shown here is derived from an EMBL/GenBank/DDBJ whole genome shotgun (WGS) entry which is preliminary data.</text>
</comment>
<evidence type="ECO:0000256" key="1">
    <source>
        <dbReference type="ARBA" id="ARBA00022679"/>
    </source>
</evidence>
<dbReference type="EMBL" id="JAULSU010000006">
    <property type="protein sequence ID" value="KAK0613252.1"/>
    <property type="molecule type" value="Genomic_DNA"/>
</dbReference>
<gene>
    <name evidence="2" type="ORF">B0T14DRAFT_498792</name>
</gene>
<organism evidence="2 3">
    <name type="scientific">Immersiella caudata</name>
    <dbReference type="NCBI Taxonomy" id="314043"/>
    <lineage>
        <taxon>Eukaryota</taxon>
        <taxon>Fungi</taxon>
        <taxon>Dikarya</taxon>
        <taxon>Ascomycota</taxon>
        <taxon>Pezizomycotina</taxon>
        <taxon>Sordariomycetes</taxon>
        <taxon>Sordariomycetidae</taxon>
        <taxon>Sordariales</taxon>
        <taxon>Lasiosphaeriaceae</taxon>
        <taxon>Immersiella</taxon>
    </lineage>
</organism>
<accession>A0AA40BTN6</accession>
<evidence type="ECO:0008006" key="4">
    <source>
        <dbReference type="Google" id="ProtNLM"/>
    </source>
</evidence>
<reference evidence="2" key="1">
    <citation type="submission" date="2023-06" db="EMBL/GenBank/DDBJ databases">
        <title>Genome-scale phylogeny and comparative genomics of the fungal order Sordariales.</title>
        <authorList>
            <consortium name="Lawrence Berkeley National Laboratory"/>
            <person name="Hensen N."/>
            <person name="Bonometti L."/>
            <person name="Westerberg I."/>
            <person name="Brannstrom I.O."/>
            <person name="Guillou S."/>
            <person name="Cros-Aarteil S."/>
            <person name="Calhoun S."/>
            <person name="Haridas S."/>
            <person name="Kuo A."/>
            <person name="Mondo S."/>
            <person name="Pangilinan J."/>
            <person name="Riley R."/>
            <person name="Labutti K."/>
            <person name="Andreopoulos B."/>
            <person name="Lipzen A."/>
            <person name="Chen C."/>
            <person name="Yanf M."/>
            <person name="Daum C."/>
            <person name="Ng V."/>
            <person name="Clum A."/>
            <person name="Steindorff A."/>
            <person name="Ohm R."/>
            <person name="Martin F."/>
            <person name="Silar P."/>
            <person name="Natvig D."/>
            <person name="Lalanne C."/>
            <person name="Gautier V."/>
            <person name="Ament-Velasquez S.L."/>
            <person name="Kruys A."/>
            <person name="Hutchinson M.I."/>
            <person name="Powell A.J."/>
            <person name="Barry K."/>
            <person name="Miller A.N."/>
            <person name="Grigoriev I.V."/>
            <person name="Debuchy R."/>
            <person name="Gladieux P."/>
            <person name="Thoren M.H."/>
            <person name="Johannesson H."/>
        </authorList>
    </citation>
    <scope>NUCLEOTIDE SEQUENCE</scope>
    <source>
        <strain evidence="2">CBS 606.72</strain>
    </source>
</reference>
<dbReference type="Pfam" id="PF02458">
    <property type="entry name" value="Transferase"/>
    <property type="match status" value="1"/>
</dbReference>
<dbReference type="GO" id="GO:0016747">
    <property type="term" value="F:acyltransferase activity, transferring groups other than amino-acyl groups"/>
    <property type="evidence" value="ECO:0007669"/>
    <property type="project" value="TreeGrafter"/>
</dbReference>
<evidence type="ECO:0000313" key="3">
    <source>
        <dbReference type="Proteomes" id="UP001175000"/>
    </source>
</evidence>
<dbReference type="PANTHER" id="PTHR31642:SF310">
    <property type="entry name" value="FATTY ALCOHOL:CAFFEOYL-COA ACYLTRANSFERASE"/>
    <property type="match status" value="1"/>
</dbReference>
<dbReference type="Gene3D" id="3.30.559.10">
    <property type="entry name" value="Chloramphenicol acetyltransferase-like domain"/>
    <property type="match status" value="2"/>
</dbReference>
<dbReference type="InterPro" id="IPR050317">
    <property type="entry name" value="Plant_Fungal_Acyltransferase"/>
</dbReference>
<dbReference type="PANTHER" id="PTHR31642">
    <property type="entry name" value="TRICHOTHECENE 3-O-ACETYLTRANSFERASE"/>
    <property type="match status" value="1"/>
</dbReference>